<accession>A0A7T5VG00</accession>
<feature type="modified residue" description="4-aspartylphosphate" evidence="2">
    <location>
        <position position="86"/>
    </location>
</feature>
<feature type="domain" description="Response regulatory" evidence="3">
    <location>
        <begin position="31"/>
        <end position="155"/>
    </location>
</feature>
<dbReference type="InterPro" id="IPR001789">
    <property type="entry name" value="Sig_transdc_resp-reg_receiver"/>
</dbReference>
<dbReference type="InterPro" id="IPR052020">
    <property type="entry name" value="Cyclic_di-GMP/3'3'-cGAMP_PDE"/>
</dbReference>
<dbReference type="PROSITE" id="PS51832">
    <property type="entry name" value="HD_GYP"/>
    <property type="match status" value="1"/>
</dbReference>
<evidence type="ECO:0000256" key="1">
    <source>
        <dbReference type="ARBA" id="ARBA00022801"/>
    </source>
</evidence>
<gene>
    <name evidence="5" type="ORF">HP555_12860</name>
</gene>
<dbReference type="Pfam" id="PF13487">
    <property type="entry name" value="HD_5"/>
    <property type="match status" value="1"/>
</dbReference>
<reference evidence="5 6" key="1">
    <citation type="submission" date="2020-05" db="EMBL/GenBank/DDBJ databases">
        <title>Complete genome of Desulfobulbus oligotrophicus.</title>
        <authorList>
            <person name="Podar M."/>
        </authorList>
    </citation>
    <scope>NUCLEOTIDE SEQUENCE [LARGE SCALE GENOMIC DNA]</scope>
    <source>
        <strain evidence="5 6">Prop6</strain>
    </source>
</reference>
<dbReference type="PROSITE" id="PS50890">
    <property type="entry name" value="PUA"/>
    <property type="match status" value="1"/>
</dbReference>
<evidence type="ECO:0000313" key="6">
    <source>
        <dbReference type="Proteomes" id="UP000596092"/>
    </source>
</evidence>
<dbReference type="KEGG" id="dog:HP555_12860"/>
<dbReference type="Proteomes" id="UP000596092">
    <property type="component" value="Chromosome"/>
</dbReference>
<dbReference type="PANTHER" id="PTHR45228">
    <property type="entry name" value="CYCLIC DI-GMP PHOSPHODIESTERASE TM_0186-RELATED"/>
    <property type="match status" value="1"/>
</dbReference>
<dbReference type="Pfam" id="PF00072">
    <property type="entry name" value="Response_reg"/>
    <property type="match status" value="1"/>
</dbReference>
<keyword evidence="6" id="KW-1185">Reference proteome</keyword>
<dbReference type="GO" id="GO:0004112">
    <property type="term" value="F:cyclic-nucleotide phosphodiesterase activity"/>
    <property type="evidence" value="ECO:0007669"/>
    <property type="project" value="UniProtKB-ARBA"/>
</dbReference>
<keyword evidence="2" id="KW-0597">Phosphoprotein</keyword>
<feature type="domain" description="HD-GYP" evidence="4">
    <location>
        <begin position="322"/>
        <end position="519"/>
    </location>
</feature>
<dbReference type="SMART" id="SM00471">
    <property type="entry name" value="HDc"/>
    <property type="match status" value="1"/>
</dbReference>
<dbReference type="InterPro" id="IPR003607">
    <property type="entry name" value="HD/PDEase_dom"/>
</dbReference>
<evidence type="ECO:0000313" key="5">
    <source>
        <dbReference type="EMBL" id="QQG67051.1"/>
    </source>
</evidence>
<evidence type="ECO:0000259" key="3">
    <source>
        <dbReference type="PROSITE" id="PS50110"/>
    </source>
</evidence>
<dbReference type="InterPro" id="IPR021800">
    <property type="entry name" value="DUF3369"/>
</dbReference>
<dbReference type="GO" id="GO:0009214">
    <property type="term" value="P:cyclic nucleotide catabolic process"/>
    <property type="evidence" value="ECO:0007669"/>
    <property type="project" value="UniProtKB-ARBA"/>
</dbReference>
<evidence type="ECO:0000256" key="2">
    <source>
        <dbReference type="PROSITE-ProRule" id="PRU00169"/>
    </source>
</evidence>
<dbReference type="PROSITE" id="PS50110">
    <property type="entry name" value="RESPONSE_REGULATORY"/>
    <property type="match status" value="1"/>
</dbReference>
<dbReference type="Gene3D" id="1.10.3210.10">
    <property type="entry name" value="Hypothetical protein af1432"/>
    <property type="match status" value="1"/>
</dbReference>
<proteinExistence type="predicted"/>
<name>A0A7T5VG00_9BACT</name>
<dbReference type="InterPro" id="IPR037522">
    <property type="entry name" value="HD_GYP_dom"/>
</dbReference>
<dbReference type="PANTHER" id="PTHR45228:SF9">
    <property type="entry name" value="3'3'-CGAMP-SPECIFIC PHOSPHODIESTERASE 2"/>
    <property type="match status" value="1"/>
</dbReference>
<keyword evidence="1" id="KW-0378">Hydrolase</keyword>
<dbReference type="Gene3D" id="3.40.50.2300">
    <property type="match status" value="1"/>
</dbReference>
<dbReference type="AlphaFoldDB" id="A0A7T5VG00"/>
<dbReference type="Pfam" id="PF11849">
    <property type="entry name" value="DUF3369"/>
    <property type="match status" value="1"/>
</dbReference>
<sequence length="532" mass="60453">MIDDDALLFKDEAPEPGESRADGSIPQDRWKILIVDDEVDVHSVTTYMIKDMEYHNKKFEFLHAYSGQEARQILAGHHDIAVVLLDVVMETDDSGLQLVRYIREVLNNHTVRIVLRTGQPGKAPPAKVILEYDINDYREKTELTLERMLVTVISALRSYNFIVTLENNRKGLRKIIDASGDIFERQSLEKLGSGVLDQLTSILQLHEDALYSHSSGLAVSKIQGQSVVLAATGKFSQYVDQPIGEVKIALMRGALDQARSCPHGFYCESGKCAWYFKSQTGSENFLYFEIAKELDEDDRDLLELFFTNVSLAFDNLFLNRGIEESQKEIIYHMAEAMECRSDETGSHVRRVAEYVRLLALKYGLSEEEAEMFKLASTLHDLGKIGVPDAVLNKPGPLTPEEYQIIQAHVRQGHELLTNSGSPVIRTAARIILEHHERWDGRGYPRGLNGDEIHISSRIVSVADVFDALSNRRIYREAWSWEDVLTYFREQRGKHFDPRLVDILLASQEEFRRVWLQYSEVTGALSGVSSDMV</sequence>
<protein>
    <submittedName>
        <fullName evidence="5">DUF3369 domain-containing protein</fullName>
    </submittedName>
</protein>
<dbReference type="SMART" id="SM00448">
    <property type="entry name" value="REC"/>
    <property type="match status" value="1"/>
</dbReference>
<dbReference type="CDD" id="cd00077">
    <property type="entry name" value="HDc"/>
    <property type="match status" value="1"/>
</dbReference>
<dbReference type="SUPFAM" id="SSF52172">
    <property type="entry name" value="CheY-like"/>
    <property type="match status" value="1"/>
</dbReference>
<dbReference type="GO" id="GO:0000160">
    <property type="term" value="P:phosphorelay signal transduction system"/>
    <property type="evidence" value="ECO:0007669"/>
    <property type="project" value="InterPro"/>
</dbReference>
<dbReference type="SUPFAM" id="SSF109604">
    <property type="entry name" value="HD-domain/PDEase-like"/>
    <property type="match status" value="1"/>
</dbReference>
<organism evidence="5 6">
    <name type="scientific">Desulfobulbus oligotrophicus</name>
    <dbReference type="NCBI Taxonomy" id="1909699"/>
    <lineage>
        <taxon>Bacteria</taxon>
        <taxon>Pseudomonadati</taxon>
        <taxon>Thermodesulfobacteriota</taxon>
        <taxon>Desulfobulbia</taxon>
        <taxon>Desulfobulbales</taxon>
        <taxon>Desulfobulbaceae</taxon>
        <taxon>Desulfobulbus</taxon>
    </lineage>
</organism>
<evidence type="ECO:0000259" key="4">
    <source>
        <dbReference type="PROSITE" id="PS51832"/>
    </source>
</evidence>
<dbReference type="EMBL" id="CP054140">
    <property type="protein sequence ID" value="QQG67051.1"/>
    <property type="molecule type" value="Genomic_DNA"/>
</dbReference>
<dbReference type="InterPro" id="IPR011006">
    <property type="entry name" value="CheY-like_superfamily"/>
</dbReference>
<dbReference type="FunFam" id="1.10.3210.10:FF:000018">
    <property type="entry name" value="Two-component system response regulator"/>
    <property type="match status" value="1"/>
</dbReference>